<feature type="domain" description="Lysidine-tRNA(Ile) synthetase C-terminal" evidence="9">
    <location>
        <begin position="358"/>
        <end position="427"/>
    </location>
</feature>
<dbReference type="Pfam" id="PF01171">
    <property type="entry name" value="ATP_bind_3"/>
    <property type="match status" value="1"/>
</dbReference>
<evidence type="ECO:0000256" key="7">
    <source>
        <dbReference type="ARBA" id="ARBA00048539"/>
    </source>
</evidence>
<dbReference type="SUPFAM" id="SSF52402">
    <property type="entry name" value="Adenine nucleotide alpha hydrolases-like"/>
    <property type="match status" value="1"/>
</dbReference>
<dbReference type="GO" id="GO:0032267">
    <property type="term" value="F:tRNA(Ile)-lysidine synthase activity"/>
    <property type="evidence" value="ECO:0007669"/>
    <property type="project" value="UniProtKB-EC"/>
</dbReference>
<keyword evidence="2 8" id="KW-0963">Cytoplasm</keyword>
<evidence type="ECO:0000256" key="2">
    <source>
        <dbReference type="ARBA" id="ARBA00022490"/>
    </source>
</evidence>
<keyword evidence="5 8" id="KW-0547">Nucleotide-binding</keyword>
<dbReference type="Pfam" id="PF11734">
    <property type="entry name" value="TilS_C"/>
    <property type="match status" value="1"/>
</dbReference>
<dbReference type="InterPro" id="IPR015262">
    <property type="entry name" value="tRNA_Ile_lys_synt_subst-bd"/>
</dbReference>
<dbReference type="GO" id="GO:0006400">
    <property type="term" value="P:tRNA modification"/>
    <property type="evidence" value="ECO:0007669"/>
    <property type="project" value="UniProtKB-UniRule"/>
</dbReference>
<dbReference type="NCBIfam" id="TIGR02432">
    <property type="entry name" value="lysidine_TilS_N"/>
    <property type="match status" value="1"/>
</dbReference>
<dbReference type="PANTHER" id="PTHR43033:SF1">
    <property type="entry name" value="TRNA(ILE)-LYSIDINE SYNTHASE-RELATED"/>
    <property type="match status" value="1"/>
</dbReference>
<name>A0A0W0WZK5_9GAMM</name>
<dbReference type="HAMAP" id="MF_01161">
    <property type="entry name" value="tRNA_Ile_lys_synt"/>
    <property type="match status" value="1"/>
</dbReference>
<dbReference type="NCBIfam" id="TIGR02433">
    <property type="entry name" value="lysidine_TilS_C"/>
    <property type="match status" value="1"/>
</dbReference>
<dbReference type="InterPro" id="IPR012094">
    <property type="entry name" value="tRNA_Ile_lys_synt"/>
</dbReference>
<evidence type="ECO:0000313" key="10">
    <source>
        <dbReference type="EMBL" id="KTD37751.1"/>
    </source>
</evidence>
<comment type="function">
    <text evidence="8">Ligates lysine onto the cytidine present at position 34 of the AUA codon-specific tRNA(Ile) that contains the anticodon CAU, in an ATP-dependent manner. Cytidine is converted to lysidine, thus changing the amino acid specificity of the tRNA from methionine to isoleucine.</text>
</comment>
<dbReference type="Pfam" id="PF09179">
    <property type="entry name" value="TilS"/>
    <property type="match status" value="1"/>
</dbReference>
<dbReference type="EMBL" id="LNYP01000029">
    <property type="protein sequence ID" value="KTD37751.1"/>
    <property type="molecule type" value="Genomic_DNA"/>
</dbReference>
<keyword evidence="4 8" id="KW-0819">tRNA processing</keyword>
<sequence>MTESLLSRYWLERLSACRQLFVGFSGGLDSTVLLHHLTLQAGLREKLHAIHIHHGLSIHADAWQAHCQRWCDARSIPLTTRQVKLGNFSNIEEKARIARYQQFSSLLSENDCLLLGHHADDQAETMLLQLLRGAGIDGLAAMAEEDRLAKGWLARPFLAFTRQTLEDYARAYELDWIEDESNQNPHFARNYLRHTVMPLLRAKWPSVATTLMRSASHCQQAKMNLETLAVMDCQCLTEQNDTLPLSFLASLDRARVGNVLRVWLKKNQVRLPPTTILRRLIDELIFASQDANPHVQWDDVEVRRYQRALYLLKHQKATQSRGKQRWAFFPQPLSLDGMGYLYAEPVAKGLKVPAGSAIEVGFRQGGETLFWHGQTKQLKKLMQQWRIPPWQRDSIPLIYINGCLAAVADYAISDYFLGSDTAYQIQLRTDSIESCIF</sequence>
<keyword evidence="6 8" id="KW-0067">ATP-binding</keyword>
<comment type="subcellular location">
    <subcellularLocation>
        <location evidence="1 8">Cytoplasm</location>
    </subcellularLocation>
</comment>
<organism evidence="10 11">
    <name type="scientific">Legionella oakridgensis</name>
    <dbReference type="NCBI Taxonomy" id="29423"/>
    <lineage>
        <taxon>Bacteria</taxon>
        <taxon>Pseudomonadati</taxon>
        <taxon>Pseudomonadota</taxon>
        <taxon>Gammaproteobacteria</taxon>
        <taxon>Legionellales</taxon>
        <taxon>Legionellaceae</taxon>
        <taxon>Legionella</taxon>
    </lineage>
</organism>
<dbReference type="InterPro" id="IPR012796">
    <property type="entry name" value="Lysidine-tRNA-synth_C"/>
</dbReference>
<accession>A0A0W0WZK5</accession>
<dbReference type="RefSeq" id="WP_025385392.1">
    <property type="nucleotide sequence ID" value="NZ_LCUA01000002.1"/>
</dbReference>
<dbReference type="InterPro" id="IPR014729">
    <property type="entry name" value="Rossmann-like_a/b/a_fold"/>
</dbReference>
<keyword evidence="3 8" id="KW-0436">Ligase</keyword>
<gene>
    <name evidence="8" type="primary">tilS</name>
    <name evidence="10" type="ORF">Loak_1427</name>
</gene>
<dbReference type="GO" id="GO:0005737">
    <property type="term" value="C:cytoplasm"/>
    <property type="evidence" value="ECO:0007669"/>
    <property type="project" value="UniProtKB-SubCell"/>
</dbReference>
<dbReference type="PATRIC" id="fig|29423.5.peg.1493"/>
<dbReference type="Gene3D" id="3.40.50.620">
    <property type="entry name" value="HUPs"/>
    <property type="match status" value="1"/>
</dbReference>
<comment type="caution">
    <text evidence="10">The sequence shown here is derived from an EMBL/GenBank/DDBJ whole genome shotgun (WGS) entry which is preliminary data.</text>
</comment>
<evidence type="ECO:0000256" key="4">
    <source>
        <dbReference type="ARBA" id="ARBA00022694"/>
    </source>
</evidence>
<dbReference type="SUPFAM" id="SSF56037">
    <property type="entry name" value="PheT/TilS domain"/>
    <property type="match status" value="1"/>
</dbReference>
<proteinExistence type="inferred from homology"/>
<dbReference type="SUPFAM" id="SSF82829">
    <property type="entry name" value="MesJ substrate recognition domain-like"/>
    <property type="match status" value="1"/>
</dbReference>
<dbReference type="AlphaFoldDB" id="A0A0W0WZK5"/>
<dbReference type="SMART" id="SM00977">
    <property type="entry name" value="TilS_C"/>
    <property type="match status" value="1"/>
</dbReference>
<evidence type="ECO:0000313" key="11">
    <source>
        <dbReference type="Proteomes" id="UP000054858"/>
    </source>
</evidence>
<evidence type="ECO:0000256" key="3">
    <source>
        <dbReference type="ARBA" id="ARBA00022598"/>
    </source>
</evidence>
<feature type="binding site" evidence="8">
    <location>
        <begin position="25"/>
        <end position="30"/>
    </location>
    <ligand>
        <name>ATP</name>
        <dbReference type="ChEBI" id="CHEBI:30616"/>
    </ligand>
</feature>
<evidence type="ECO:0000259" key="9">
    <source>
        <dbReference type="SMART" id="SM00977"/>
    </source>
</evidence>
<comment type="catalytic activity">
    <reaction evidence="7 8">
        <text>cytidine(34) in tRNA(Ile2) + L-lysine + ATP = lysidine(34) in tRNA(Ile2) + AMP + diphosphate + H(+)</text>
        <dbReference type="Rhea" id="RHEA:43744"/>
        <dbReference type="Rhea" id="RHEA-COMP:10625"/>
        <dbReference type="Rhea" id="RHEA-COMP:10670"/>
        <dbReference type="ChEBI" id="CHEBI:15378"/>
        <dbReference type="ChEBI" id="CHEBI:30616"/>
        <dbReference type="ChEBI" id="CHEBI:32551"/>
        <dbReference type="ChEBI" id="CHEBI:33019"/>
        <dbReference type="ChEBI" id="CHEBI:82748"/>
        <dbReference type="ChEBI" id="CHEBI:83665"/>
        <dbReference type="ChEBI" id="CHEBI:456215"/>
        <dbReference type="EC" id="6.3.4.19"/>
    </reaction>
</comment>
<dbReference type="InterPro" id="IPR011063">
    <property type="entry name" value="TilS/TtcA_N"/>
</dbReference>
<evidence type="ECO:0000256" key="8">
    <source>
        <dbReference type="HAMAP-Rule" id="MF_01161"/>
    </source>
</evidence>
<dbReference type="EC" id="6.3.4.19" evidence="8"/>
<protein>
    <recommendedName>
        <fullName evidence="8">tRNA(Ile)-lysidine synthase</fullName>
        <ecNumber evidence="8">6.3.4.19</ecNumber>
    </recommendedName>
    <alternativeName>
        <fullName evidence="8">tRNA(Ile)-2-lysyl-cytidine synthase</fullName>
    </alternativeName>
    <alternativeName>
        <fullName evidence="8">tRNA(Ile)-lysidine synthetase</fullName>
    </alternativeName>
</protein>
<dbReference type="Proteomes" id="UP000054858">
    <property type="component" value="Unassembled WGS sequence"/>
</dbReference>
<dbReference type="Gene3D" id="1.20.59.20">
    <property type="match status" value="1"/>
</dbReference>
<dbReference type="PANTHER" id="PTHR43033">
    <property type="entry name" value="TRNA(ILE)-LYSIDINE SYNTHASE-RELATED"/>
    <property type="match status" value="1"/>
</dbReference>
<dbReference type="InterPro" id="IPR012795">
    <property type="entry name" value="tRNA_Ile_lys_synt_N"/>
</dbReference>
<comment type="domain">
    <text evidence="8">The N-terminal region contains the highly conserved SGGXDS motif, predicted to be a P-loop motif involved in ATP binding.</text>
</comment>
<evidence type="ECO:0000256" key="5">
    <source>
        <dbReference type="ARBA" id="ARBA00022741"/>
    </source>
</evidence>
<reference evidence="10 11" key="1">
    <citation type="submission" date="2015-11" db="EMBL/GenBank/DDBJ databases">
        <title>Genomic analysis of 38 Legionella species identifies large and diverse effector repertoires.</title>
        <authorList>
            <person name="Burstein D."/>
            <person name="Amaro F."/>
            <person name="Zusman T."/>
            <person name="Lifshitz Z."/>
            <person name="Cohen O."/>
            <person name="Gilbert J.A."/>
            <person name="Pupko T."/>
            <person name="Shuman H.A."/>
            <person name="Segal G."/>
        </authorList>
    </citation>
    <scope>NUCLEOTIDE SEQUENCE [LARGE SCALE GENOMIC DNA]</scope>
    <source>
        <strain evidence="10 11">Oak Ridge-10</strain>
    </source>
</reference>
<dbReference type="CDD" id="cd01992">
    <property type="entry name" value="TilS_N"/>
    <property type="match status" value="1"/>
</dbReference>
<evidence type="ECO:0000256" key="6">
    <source>
        <dbReference type="ARBA" id="ARBA00022840"/>
    </source>
</evidence>
<comment type="similarity">
    <text evidence="8">Belongs to the tRNA(Ile)-lysidine synthase family.</text>
</comment>
<dbReference type="GO" id="GO:0005524">
    <property type="term" value="F:ATP binding"/>
    <property type="evidence" value="ECO:0007669"/>
    <property type="project" value="UniProtKB-UniRule"/>
</dbReference>
<evidence type="ECO:0000256" key="1">
    <source>
        <dbReference type="ARBA" id="ARBA00004496"/>
    </source>
</evidence>